<feature type="binding site" evidence="9">
    <location>
        <position position="582"/>
    </location>
    <ligand>
        <name>Zn(2+)</name>
        <dbReference type="ChEBI" id="CHEBI:29105"/>
    </ligand>
</feature>
<dbReference type="Pfam" id="PF00534">
    <property type="entry name" value="Glycos_transf_1"/>
    <property type="match status" value="1"/>
</dbReference>
<dbReference type="InterPro" id="IPR001296">
    <property type="entry name" value="Glyco_trans_1"/>
</dbReference>
<dbReference type="InterPro" id="IPR046348">
    <property type="entry name" value="SIS_dom_sf"/>
</dbReference>
<comment type="pathway">
    <text evidence="9">Carbohydrate biosynthesis; D-glycero-D-manno-heptose 7-phosphate biosynthesis; D-glycero-alpha-D-manno-heptose 7-phosphate and D-glycero-beta-D-manno-heptose 7-phosphate from sedoheptulose 7-phosphate: step 1/1.</text>
</comment>
<evidence type="ECO:0000313" key="12">
    <source>
        <dbReference type="Proteomes" id="UP000432350"/>
    </source>
</evidence>
<dbReference type="Gene3D" id="3.40.50.10490">
    <property type="entry name" value="Glucose-6-phosphate isomerase like protein, domain 1"/>
    <property type="match status" value="1"/>
</dbReference>
<name>A0A654DRW8_SPHMU</name>
<feature type="binding site" evidence="9">
    <location>
        <position position="590"/>
    </location>
    <ligand>
        <name>Zn(2+)</name>
        <dbReference type="ChEBI" id="CHEBI:29105"/>
    </ligand>
</feature>
<feature type="binding site" evidence="9">
    <location>
        <position position="535"/>
    </location>
    <ligand>
        <name>substrate</name>
    </ligand>
</feature>
<gene>
    <name evidence="11" type="primary">mshA</name>
    <name evidence="9" type="synonym">gmhA</name>
    <name evidence="11" type="ORF">SPHINGO8BC_60458</name>
</gene>
<comment type="similarity">
    <text evidence="3 9">Belongs to the SIS family. GmhA subfamily.</text>
</comment>
<dbReference type="InterPro" id="IPR028098">
    <property type="entry name" value="Glyco_trans_4-like_N"/>
</dbReference>
<dbReference type="UniPathway" id="UPA00041">
    <property type="reaction ID" value="UER00436"/>
</dbReference>
<dbReference type="Gene3D" id="3.40.50.2000">
    <property type="entry name" value="Glycogen Phosphorylase B"/>
    <property type="match status" value="2"/>
</dbReference>
<proteinExistence type="inferred from homology"/>
<evidence type="ECO:0000256" key="9">
    <source>
        <dbReference type="HAMAP-Rule" id="MF_00067"/>
    </source>
</evidence>
<dbReference type="InterPro" id="IPR050099">
    <property type="entry name" value="SIS_GmhA/DiaA_subfam"/>
</dbReference>
<comment type="subcellular location">
    <subcellularLocation>
        <location evidence="2 9">Cytoplasm</location>
    </subcellularLocation>
</comment>
<keyword evidence="4 9" id="KW-0963">Cytoplasm</keyword>
<dbReference type="PANTHER" id="PTHR30390:SF6">
    <property type="entry name" value="DNAA INITIATOR-ASSOCIATING PROTEIN DIAA"/>
    <property type="match status" value="1"/>
</dbReference>
<feature type="domain" description="SIS" evidence="10">
    <location>
        <begin position="446"/>
        <end position="602"/>
    </location>
</feature>
<evidence type="ECO:0000259" key="10">
    <source>
        <dbReference type="PROSITE" id="PS51464"/>
    </source>
</evidence>
<dbReference type="RefSeq" id="WP_115048610.1">
    <property type="nucleotide sequence ID" value="NZ_CP068086.1"/>
</dbReference>
<dbReference type="Proteomes" id="UP000432350">
    <property type="component" value="Unassembled WGS sequence"/>
</dbReference>
<evidence type="ECO:0000256" key="6">
    <source>
        <dbReference type="ARBA" id="ARBA00022833"/>
    </source>
</evidence>
<evidence type="ECO:0000256" key="2">
    <source>
        <dbReference type="ARBA" id="ARBA00004496"/>
    </source>
</evidence>
<protein>
    <recommendedName>
        <fullName evidence="9">Phosphoheptose isomerase</fullName>
        <ecNumber evidence="9">5.3.1.28</ecNumber>
    </recommendedName>
    <alternativeName>
        <fullName evidence="9">Sedoheptulose 7-phosphate isomerase</fullName>
    </alternativeName>
</protein>
<keyword evidence="7 9" id="KW-0413">Isomerase</keyword>
<dbReference type="EMBL" id="CABWMV010000025">
    <property type="protein sequence ID" value="VXD05303.1"/>
    <property type="molecule type" value="Genomic_DNA"/>
</dbReference>
<dbReference type="InterPro" id="IPR004515">
    <property type="entry name" value="Phosphoheptose_Isoase"/>
</dbReference>
<comment type="cofactor">
    <cofactor evidence="9">
        <name>Zn(2+)</name>
        <dbReference type="ChEBI" id="CHEBI:29105"/>
    </cofactor>
    <text evidence="9">Binds 1 zinc ion per subunit.</text>
</comment>
<dbReference type="GO" id="GO:0005737">
    <property type="term" value="C:cytoplasm"/>
    <property type="evidence" value="ECO:0007669"/>
    <property type="project" value="UniProtKB-SubCell"/>
</dbReference>
<dbReference type="Pfam" id="PF13580">
    <property type="entry name" value="SIS_2"/>
    <property type="match status" value="1"/>
</dbReference>
<dbReference type="EC" id="5.3.1.28" evidence="9"/>
<comment type="function">
    <text evidence="9">Catalyzes the isomerization of sedoheptulose 7-phosphate in D-glycero-D-manno-heptose 7-phosphate.</text>
</comment>
<keyword evidence="6 9" id="KW-0862">Zinc</keyword>
<sequence length="619" mass="68714">MKKRIAFISDHASPLATLGGKDSGGQNVYVAEVAMQLALMGNQIDIYTRCEHPSREGVVLWKPNIRVIHIVAGPKDILPKEELYGHIDEFTAHTIEFMTANQLSYQLVHAHFWLSGMVAMEIKKQLHIPFVITFHALGAVRRLHQGGSDKFPKIREKIEKDIIWAAERVIAECPNDLKDLIQHYQAPQDKIEIIPCGFNPADFHPTDRTEAKEKLGLDSAYTYILQLGRMVKRKGIDNVIEAFSHAHHALPELRLLVVGGNLATAEDRAEFDRLHHLCIELKVEDKVIFTGQQRRDLLRYYYAASELFITTPWYEPFGITPLESMACGTPVIGADVGGISFTVRHEETGLLVAAQQPQQLSAAIVDLINNDRKRLKFSVNSLRHVKSFTWKVVSESIAQLYAQCLPQDAEKETITQIRQSFLGSSKTFEKAAESLALGIARLSSKMVSVLHEGKKIMICGNGGSAAESQHFAAELVGRFEIPQRPGYPVISLNADVAVLTAWANDFGYESVFARQVQALGQPGDMLICLSTSGNSPNILNALKEASKAGVICANLLGKDGGEATQFGDHNLIVPSDHTARIQEVQLHIIHQLCALVEQRMANLSRKNEHFVIHNKLIAS</sequence>
<feature type="binding site" evidence="9">
    <location>
        <begin position="504"/>
        <end position="505"/>
    </location>
    <ligand>
        <name>substrate</name>
    </ligand>
</feature>
<dbReference type="GO" id="GO:0008968">
    <property type="term" value="F:D-sedoheptulose 7-phosphate isomerase activity"/>
    <property type="evidence" value="ECO:0007669"/>
    <property type="project" value="UniProtKB-UniRule"/>
</dbReference>
<dbReference type="InterPro" id="IPR035461">
    <property type="entry name" value="GmhA/DiaA"/>
</dbReference>
<feature type="binding site" evidence="9">
    <location>
        <position position="582"/>
    </location>
    <ligand>
        <name>substrate</name>
    </ligand>
</feature>
<evidence type="ECO:0000256" key="4">
    <source>
        <dbReference type="ARBA" id="ARBA00022490"/>
    </source>
</evidence>
<dbReference type="GO" id="GO:0097367">
    <property type="term" value="F:carbohydrate derivative binding"/>
    <property type="evidence" value="ECO:0007669"/>
    <property type="project" value="InterPro"/>
</dbReference>
<dbReference type="GO" id="GO:0016757">
    <property type="term" value="F:glycosyltransferase activity"/>
    <property type="evidence" value="ECO:0007669"/>
    <property type="project" value="InterPro"/>
</dbReference>
<accession>A0A654DRW8</accession>
<dbReference type="PROSITE" id="PS51464">
    <property type="entry name" value="SIS"/>
    <property type="match status" value="1"/>
</dbReference>
<dbReference type="SUPFAM" id="SSF53697">
    <property type="entry name" value="SIS domain"/>
    <property type="match status" value="1"/>
</dbReference>
<feature type="binding site" evidence="9">
    <location>
        <position position="470"/>
    </location>
    <ligand>
        <name>Zn(2+)</name>
        <dbReference type="ChEBI" id="CHEBI:29105"/>
    </ligand>
</feature>
<feature type="binding site" evidence="9">
    <location>
        <position position="474"/>
    </location>
    <ligand>
        <name>substrate</name>
    </ligand>
</feature>
<feature type="binding site" evidence="9">
    <location>
        <begin position="530"/>
        <end position="532"/>
    </location>
    <ligand>
        <name>substrate</name>
    </ligand>
</feature>
<dbReference type="HAMAP" id="MF_00067">
    <property type="entry name" value="GmhA"/>
    <property type="match status" value="1"/>
</dbReference>
<evidence type="ECO:0000256" key="3">
    <source>
        <dbReference type="ARBA" id="ARBA00009894"/>
    </source>
</evidence>
<dbReference type="CDD" id="cd05006">
    <property type="entry name" value="SIS_GmhA"/>
    <property type="match status" value="1"/>
</dbReference>
<comment type="catalytic activity">
    <reaction evidence="1 9">
        <text>2 D-sedoheptulose 7-phosphate = D-glycero-alpha-D-manno-heptose 7-phosphate + D-glycero-beta-D-manno-heptose 7-phosphate</text>
        <dbReference type="Rhea" id="RHEA:27489"/>
        <dbReference type="ChEBI" id="CHEBI:57483"/>
        <dbReference type="ChEBI" id="CHEBI:60203"/>
        <dbReference type="ChEBI" id="CHEBI:60204"/>
        <dbReference type="EC" id="5.3.1.28"/>
    </reaction>
</comment>
<evidence type="ECO:0000256" key="7">
    <source>
        <dbReference type="ARBA" id="ARBA00023235"/>
    </source>
</evidence>
<dbReference type="SUPFAM" id="SSF53756">
    <property type="entry name" value="UDP-Glycosyltransferase/glycogen phosphorylase"/>
    <property type="match status" value="1"/>
</dbReference>
<evidence type="ECO:0000313" key="11">
    <source>
        <dbReference type="EMBL" id="VXD05303.1"/>
    </source>
</evidence>
<comment type="miscellaneous">
    <text evidence="9">The reaction produces a racemic mixture of D-glycero-alpha-D-manno-heptose 7-phosphate and D-glycero-beta-D-manno-heptose 7-phosphate.</text>
</comment>
<dbReference type="InterPro" id="IPR001347">
    <property type="entry name" value="SIS_dom"/>
</dbReference>
<dbReference type="AlphaFoldDB" id="A0A654DRW8"/>
<dbReference type="PANTHER" id="PTHR30390">
    <property type="entry name" value="SEDOHEPTULOSE 7-PHOSPHATE ISOMERASE / DNAA INITIATOR-ASSOCIATING FACTOR FOR REPLICATION INITIATION"/>
    <property type="match status" value="1"/>
</dbReference>
<keyword evidence="5 9" id="KW-0479">Metal-binding</keyword>
<evidence type="ECO:0000256" key="1">
    <source>
        <dbReference type="ARBA" id="ARBA00000348"/>
    </source>
</evidence>
<organism evidence="11 12">
    <name type="scientific">Sphingobacterium multivorum</name>
    <dbReference type="NCBI Taxonomy" id="28454"/>
    <lineage>
        <taxon>Bacteria</taxon>
        <taxon>Pseudomonadati</taxon>
        <taxon>Bacteroidota</taxon>
        <taxon>Sphingobacteriia</taxon>
        <taxon>Sphingobacteriales</taxon>
        <taxon>Sphingobacteriaceae</taxon>
        <taxon>Sphingobacterium</taxon>
    </lineage>
</organism>
<evidence type="ECO:0000256" key="8">
    <source>
        <dbReference type="ARBA" id="ARBA00023277"/>
    </source>
</evidence>
<keyword evidence="8 9" id="KW-0119">Carbohydrate metabolism</keyword>
<dbReference type="GO" id="GO:0005975">
    <property type="term" value="P:carbohydrate metabolic process"/>
    <property type="evidence" value="ECO:0007669"/>
    <property type="project" value="UniProtKB-UniRule"/>
</dbReference>
<reference evidence="11 12" key="1">
    <citation type="submission" date="2019-10" db="EMBL/GenBank/DDBJ databases">
        <authorList>
            <person name="Karimi E."/>
        </authorList>
    </citation>
    <scope>NUCLEOTIDE SEQUENCE [LARGE SCALE GENOMIC DNA]</scope>
    <source>
        <strain evidence="11">Sphingobacterium sp. 8BC</strain>
    </source>
</reference>
<feature type="binding site" evidence="9">
    <location>
        <position position="474"/>
    </location>
    <ligand>
        <name>Zn(2+)</name>
        <dbReference type="ChEBI" id="CHEBI:29105"/>
    </ligand>
</feature>
<evidence type="ECO:0000256" key="5">
    <source>
        <dbReference type="ARBA" id="ARBA00022723"/>
    </source>
</evidence>
<feature type="binding site" evidence="9">
    <location>
        <begin position="461"/>
        <end position="463"/>
    </location>
    <ligand>
        <name>substrate</name>
    </ligand>
</feature>
<dbReference type="GO" id="GO:0008270">
    <property type="term" value="F:zinc ion binding"/>
    <property type="evidence" value="ECO:0007669"/>
    <property type="project" value="UniProtKB-UniRule"/>
</dbReference>
<dbReference type="GO" id="GO:2001061">
    <property type="term" value="P:D-glycero-D-manno-heptose 7-phosphate biosynthetic process"/>
    <property type="evidence" value="ECO:0007669"/>
    <property type="project" value="UniProtKB-UniPathway"/>
</dbReference>
<dbReference type="Pfam" id="PF13439">
    <property type="entry name" value="Glyco_transf_4"/>
    <property type="match status" value="1"/>
</dbReference>